<name>A0A2P6QR24_ROSCH</name>
<evidence type="ECO:0000313" key="2">
    <source>
        <dbReference type="EMBL" id="PRQ36635.1"/>
    </source>
</evidence>
<keyword evidence="1" id="KW-0812">Transmembrane</keyword>
<evidence type="ECO:0000256" key="1">
    <source>
        <dbReference type="SAM" id="Phobius"/>
    </source>
</evidence>
<feature type="transmembrane region" description="Helical" evidence="1">
    <location>
        <begin position="101"/>
        <end position="119"/>
    </location>
</feature>
<keyword evidence="1" id="KW-0472">Membrane</keyword>
<keyword evidence="3" id="KW-1185">Reference proteome</keyword>
<reference evidence="2 3" key="1">
    <citation type="journal article" date="2018" name="Nat. Genet.">
        <title>The Rosa genome provides new insights in the design of modern roses.</title>
        <authorList>
            <person name="Bendahmane M."/>
        </authorList>
    </citation>
    <scope>NUCLEOTIDE SEQUENCE [LARGE SCALE GENOMIC DNA]</scope>
    <source>
        <strain evidence="3">cv. Old Blush</strain>
    </source>
</reference>
<accession>A0A2P6QR24</accession>
<organism evidence="2 3">
    <name type="scientific">Rosa chinensis</name>
    <name type="common">China rose</name>
    <dbReference type="NCBI Taxonomy" id="74649"/>
    <lineage>
        <taxon>Eukaryota</taxon>
        <taxon>Viridiplantae</taxon>
        <taxon>Streptophyta</taxon>
        <taxon>Embryophyta</taxon>
        <taxon>Tracheophyta</taxon>
        <taxon>Spermatophyta</taxon>
        <taxon>Magnoliopsida</taxon>
        <taxon>eudicotyledons</taxon>
        <taxon>Gunneridae</taxon>
        <taxon>Pentapetalae</taxon>
        <taxon>rosids</taxon>
        <taxon>fabids</taxon>
        <taxon>Rosales</taxon>
        <taxon>Rosaceae</taxon>
        <taxon>Rosoideae</taxon>
        <taxon>Rosoideae incertae sedis</taxon>
        <taxon>Rosa</taxon>
    </lineage>
</organism>
<dbReference type="AlphaFoldDB" id="A0A2P6QR24"/>
<evidence type="ECO:0000313" key="3">
    <source>
        <dbReference type="Proteomes" id="UP000238479"/>
    </source>
</evidence>
<gene>
    <name evidence="2" type="ORF">RchiOBHm_Chr4g0393811</name>
</gene>
<comment type="caution">
    <text evidence="2">The sequence shown here is derived from an EMBL/GenBank/DDBJ whole genome shotgun (WGS) entry which is preliminary data.</text>
</comment>
<dbReference type="Proteomes" id="UP000238479">
    <property type="component" value="Chromosome 4"/>
</dbReference>
<sequence>MAKISSLLGFGILGFWAALVIKWRDPWPGFSLFLYGQFRFSTINKDLGGFYLFRREAKERIVREHRKFGDFSTNTTIDSDLHIGSFRIRFYRCRTDTTRRYFSVAIMVGFSIPFDWVHLLKSNCFSFCILRYVPQCLRVNLFNYLIFIAITSDDQAEGPNCFVSCINEDM</sequence>
<dbReference type="EMBL" id="PDCK01000042">
    <property type="protein sequence ID" value="PRQ36635.1"/>
    <property type="molecule type" value="Genomic_DNA"/>
</dbReference>
<protein>
    <submittedName>
        <fullName evidence="2">Uncharacterized protein</fullName>
    </submittedName>
</protein>
<keyword evidence="1" id="KW-1133">Transmembrane helix</keyword>
<proteinExistence type="predicted"/>
<dbReference type="Gramene" id="PRQ36635">
    <property type="protein sequence ID" value="PRQ36635"/>
    <property type="gene ID" value="RchiOBHm_Chr4g0393811"/>
</dbReference>